<keyword evidence="3" id="KW-1185">Reference proteome</keyword>
<dbReference type="PROSITE" id="PS51257">
    <property type="entry name" value="PROKAR_LIPOPROTEIN"/>
    <property type="match status" value="1"/>
</dbReference>
<proteinExistence type="predicted"/>
<protein>
    <recommendedName>
        <fullName evidence="4">Tetratricopeptide repeat protein</fullName>
    </recommendedName>
</protein>
<dbReference type="InterPro" id="IPR019734">
    <property type="entry name" value="TPR_rpt"/>
</dbReference>
<keyword evidence="1" id="KW-0732">Signal</keyword>
<dbReference type="Gene3D" id="1.25.40.10">
    <property type="entry name" value="Tetratricopeptide repeat domain"/>
    <property type="match status" value="1"/>
</dbReference>
<name>A0ABT3ACE3_9ALTE</name>
<reference evidence="2 3" key="1">
    <citation type="submission" date="2022-10" db="EMBL/GenBank/DDBJ databases">
        <title>Aestuariibacter sp. AA17 isolated from Montipora capitata coral fragment.</title>
        <authorList>
            <person name="Emsley S.A."/>
            <person name="Pfannmuller K.M."/>
            <person name="Loughran R.M."/>
            <person name="Shlafstein M."/>
            <person name="Papke E."/>
            <person name="Saw J.H."/>
            <person name="Ushijima B."/>
            <person name="Videau P."/>
        </authorList>
    </citation>
    <scope>NUCLEOTIDE SEQUENCE [LARGE SCALE GENOMIC DNA]</scope>
    <source>
        <strain evidence="2 3">AA17</strain>
    </source>
</reference>
<evidence type="ECO:0000313" key="3">
    <source>
        <dbReference type="Proteomes" id="UP001652504"/>
    </source>
</evidence>
<accession>A0ABT3ACE3</accession>
<comment type="caution">
    <text evidence="2">The sequence shown here is derived from an EMBL/GenBank/DDBJ whole genome shotgun (WGS) entry which is preliminary data.</text>
</comment>
<evidence type="ECO:0000313" key="2">
    <source>
        <dbReference type="EMBL" id="MCV2886303.1"/>
    </source>
</evidence>
<evidence type="ECO:0008006" key="4">
    <source>
        <dbReference type="Google" id="ProtNLM"/>
    </source>
</evidence>
<dbReference type="InterPro" id="IPR011990">
    <property type="entry name" value="TPR-like_helical_dom_sf"/>
</dbReference>
<sequence length="396" mass="45396">MRYFFLFLITLASVAGCTNTNNTSLTPVNIVNQPSAFELGSGYFKHELFEKSRVIQPQDVLALTEEQQAHFLSYFHSLGQSQVPEHKRIANYLDSLLDGFNYHQSTYISADALTLGQGNCMSLALLTKSLAEMVSIDMEFEKVNSLPVYDRKQRITEVSSHVRTRLFQQPNDTTKKVVIRRPSVIIDYFPRQGNVRGDKVSSEEVFAMFYQNIAAEALEKGDMEKAFWSLWAAFKLAPENVETFNALAVFYRINDLTEYAENTYKYALNDLGGSASTVSNYAFLLSLQKRYVERDNLLESAEFIDDDNPYQWLDLAEKQLISGKFRLAERYYQKAVENGPYLHETYLGLAKSYVKQERYAAARKALKKAMSLSYLPKERRVYEGKLKALTQMQSTH</sequence>
<dbReference type="Proteomes" id="UP001652504">
    <property type="component" value="Unassembled WGS sequence"/>
</dbReference>
<dbReference type="SUPFAM" id="SSF48452">
    <property type="entry name" value="TPR-like"/>
    <property type="match status" value="1"/>
</dbReference>
<organism evidence="2 3">
    <name type="scientific">Fluctibacter corallii</name>
    <dbReference type="NCBI Taxonomy" id="2984329"/>
    <lineage>
        <taxon>Bacteria</taxon>
        <taxon>Pseudomonadati</taxon>
        <taxon>Pseudomonadota</taxon>
        <taxon>Gammaproteobacteria</taxon>
        <taxon>Alteromonadales</taxon>
        <taxon>Alteromonadaceae</taxon>
        <taxon>Fluctibacter</taxon>
    </lineage>
</organism>
<feature type="signal peptide" evidence="1">
    <location>
        <begin position="1"/>
        <end position="15"/>
    </location>
</feature>
<feature type="chain" id="PRO_5045922371" description="Tetratricopeptide repeat protein" evidence="1">
    <location>
        <begin position="16"/>
        <end position="396"/>
    </location>
</feature>
<dbReference type="SMART" id="SM00028">
    <property type="entry name" value="TPR"/>
    <property type="match status" value="3"/>
</dbReference>
<gene>
    <name evidence="2" type="ORF">OE749_16535</name>
</gene>
<dbReference type="EMBL" id="JAOWKX010000010">
    <property type="protein sequence ID" value="MCV2886303.1"/>
    <property type="molecule type" value="Genomic_DNA"/>
</dbReference>
<evidence type="ECO:0000256" key="1">
    <source>
        <dbReference type="SAM" id="SignalP"/>
    </source>
</evidence>